<accession>A0A087E730</accession>
<sequence>MLHRDGFVYIAAPHSVNTNRHPKSRCIHDPVVKPYRHSGVLITSPAQTLVHCATRYPFVHALPMVDSALRQGLTKKDAIAVACGQVVNRKSADVAEMGMLLRYADPLSENGGESFCRAVTIEEGFPAPRLQQEFVDPRNPSVIYRVDFVWYLPDGRIIVLEYDGAGKYSDTQMTQGRGVRRIVHEEREREAALRRAGVHTIIRTDFDEVSGRVGLIAKLEQAGVPRFGADARMAAPATGLAAFDFEWA</sequence>
<keyword evidence="2" id="KW-1185">Reference proteome</keyword>
<reference evidence="1 2" key="1">
    <citation type="submission" date="2014-03" db="EMBL/GenBank/DDBJ databases">
        <title>Genomics of Bifidobacteria.</title>
        <authorList>
            <person name="Ventura M."/>
            <person name="Milani C."/>
            <person name="Lugli G.A."/>
        </authorList>
    </citation>
    <scope>NUCLEOTIDE SEQUENCE [LARGE SCALE GENOMIC DNA]</scope>
    <source>
        <strain evidence="1 2">LMG 11597</strain>
    </source>
</reference>
<name>A0A087E730_9BIFI</name>
<organism evidence="1 2">
    <name type="scientific">Bifidobacterium subtile</name>
    <dbReference type="NCBI Taxonomy" id="77635"/>
    <lineage>
        <taxon>Bacteria</taxon>
        <taxon>Bacillati</taxon>
        <taxon>Actinomycetota</taxon>
        <taxon>Actinomycetes</taxon>
        <taxon>Bifidobacteriales</taxon>
        <taxon>Bifidobacteriaceae</taxon>
        <taxon>Bifidobacterium</taxon>
    </lineage>
</organism>
<gene>
    <name evidence="1" type="ORF">BISU_0052</name>
</gene>
<dbReference type="AlphaFoldDB" id="A0A087E730"/>
<dbReference type="eggNOG" id="COG5340">
    <property type="taxonomic scope" value="Bacteria"/>
</dbReference>
<evidence type="ECO:0000313" key="1">
    <source>
        <dbReference type="EMBL" id="KFJ03581.1"/>
    </source>
</evidence>
<dbReference type="EMBL" id="JGZR01000006">
    <property type="protein sequence ID" value="KFJ03581.1"/>
    <property type="molecule type" value="Genomic_DNA"/>
</dbReference>
<evidence type="ECO:0000313" key="2">
    <source>
        <dbReference type="Proteomes" id="UP000029055"/>
    </source>
</evidence>
<comment type="caution">
    <text evidence="1">The sequence shown here is derived from an EMBL/GenBank/DDBJ whole genome shotgun (WGS) entry which is preliminary data.</text>
</comment>
<dbReference type="STRING" id="77635.BISU_0052"/>
<dbReference type="Proteomes" id="UP000029055">
    <property type="component" value="Unassembled WGS sequence"/>
</dbReference>
<protein>
    <submittedName>
        <fullName evidence="1">CTP synthase</fullName>
    </submittedName>
</protein>
<proteinExistence type="predicted"/>